<organism evidence="1 2">
    <name type="scientific">Thalassobacterium sedimentorum</name>
    <dbReference type="NCBI Taxonomy" id="3041258"/>
    <lineage>
        <taxon>Bacteria</taxon>
        <taxon>Pseudomonadati</taxon>
        <taxon>Verrucomicrobiota</taxon>
        <taxon>Opitutia</taxon>
        <taxon>Puniceicoccales</taxon>
        <taxon>Coraliomargaritaceae</taxon>
        <taxon>Thalassobacterium</taxon>
    </lineage>
</organism>
<feature type="non-terminal residue" evidence="1">
    <location>
        <position position="1"/>
    </location>
</feature>
<comment type="caution">
    <text evidence="1">The sequence shown here is derived from an EMBL/GenBank/DDBJ whole genome shotgun (WGS) entry which is preliminary data.</text>
</comment>
<dbReference type="Proteomes" id="UP001243717">
    <property type="component" value="Unassembled WGS sequence"/>
</dbReference>
<evidence type="ECO:0000313" key="1">
    <source>
        <dbReference type="EMBL" id="MDQ8196429.1"/>
    </source>
</evidence>
<evidence type="ECO:0000313" key="2">
    <source>
        <dbReference type="Proteomes" id="UP001243717"/>
    </source>
</evidence>
<evidence type="ECO:0008006" key="3">
    <source>
        <dbReference type="Google" id="ProtNLM"/>
    </source>
</evidence>
<dbReference type="EMBL" id="JARXIC010000089">
    <property type="protein sequence ID" value="MDQ8196429.1"/>
    <property type="molecule type" value="Genomic_DNA"/>
</dbReference>
<dbReference type="RefSeq" id="WP_308986861.1">
    <property type="nucleotide sequence ID" value="NZ_JARXIC010000089.1"/>
</dbReference>
<keyword evidence="2" id="KW-1185">Reference proteome</keyword>
<accession>A0ABU1AP30</accession>
<gene>
    <name evidence="1" type="ORF">QEH59_18515</name>
</gene>
<reference evidence="1 2" key="1">
    <citation type="submission" date="2023-04" db="EMBL/GenBank/DDBJ databases">
        <title>A novel bacteria isolated from coastal sediment.</title>
        <authorList>
            <person name="Liu X.-J."/>
            <person name="Du Z.-J."/>
        </authorList>
    </citation>
    <scope>NUCLEOTIDE SEQUENCE [LARGE SCALE GENOMIC DNA]</scope>
    <source>
        <strain evidence="1 2">SDUM461004</strain>
    </source>
</reference>
<proteinExistence type="predicted"/>
<sequence length="97" mass="10929">TYEELRFQQAIRELAESLRALNEQLPERIPATWTEGVVDAENRNLRINQVSAQWSETDPSAAAAWVALVPEPSFYGLLAATVVFTMVVCRRKSASRH</sequence>
<protein>
    <recommendedName>
        <fullName evidence="3">PEP-CTERM protein-sorting domain-containing protein</fullName>
    </recommendedName>
</protein>
<name>A0ABU1AP30_9BACT</name>